<dbReference type="EMBL" id="BAABGX010000001">
    <property type="protein sequence ID" value="GAA4301484.1"/>
    <property type="molecule type" value="Genomic_DNA"/>
</dbReference>
<organism evidence="2 3">
    <name type="scientific">Nibribacter koreensis</name>
    <dbReference type="NCBI Taxonomy" id="1084519"/>
    <lineage>
        <taxon>Bacteria</taxon>
        <taxon>Pseudomonadati</taxon>
        <taxon>Bacteroidota</taxon>
        <taxon>Cytophagia</taxon>
        <taxon>Cytophagales</taxon>
        <taxon>Hymenobacteraceae</taxon>
        <taxon>Nibribacter</taxon>
    </lineage>
</organism>
<proteinExistence type="predicted"/>
<sequence>MLIRIVRMTFQEDKVEEFLAIFHASKHQIAAMPGCHGVELLQDYHQPNIYHTYSTWESDQALNQYRQSTLFGTVWKPTKALFSAPAQAFSMRKN</sequence>
<accession>A0ABP8FDZ2</accession>
<feature type="domain" description="ABM" evidence="1">
    <location>
        <begin position="2"/>
        <end position="91"/>
    </location>
</feature>
<dbReference type="RefSeq" id="WP_345163747.1">
    <property type="nucleotide sequence ID" value="NZ_BAABGX010000001.1"/>
</dbReference>
<dbReference type="Pfam" id="PF03992">
    <property type="entry name" value="ABM"/>
    <property type="match status" value="1"/>
</dbReference>
<dbReference type="PROSITE" id="PS51725">
    <property type="entry name" value="ABM"/>
    <property type="match status" value="1"/>
</dbReference>
<evidence type="ECO:0000313" key="3">
    <source>
        <dbReference type="Proteomes" id="UP001501844"/>
    </source>
</evidence>
<gene>
    <name evidence="2" type="ORF">GCM10023183_12600</name>
</gene>
<dbReference type="SUPFAM" id="SSF54909">
    <property type="entry name" value="Dimeric alpha+beta barrel"/>
    <property type="match status" value="1"/>
</dbReference>
<dbReference type="InterPro" id="IPR011008">
    <property type="entry name" value="Dimeric_a/b-barrel"/>
</dbReference>
<dbReference type="Gene3D" id="3.30.70.100">
    <property type="match status" value="1"/>
</dbReference>
<evidence type="ECO:0000313" key="2">
    <source>
        <dbReference type="EMBL" id="GAA4301484.1"/>
    </source>
</evidence>
<keyword evidence="3" id="KW-1185">Reference proteome</keyword>
<evidence type="ECO:0000259" key="1">
    <source>
        <dbReference type="PROSITE" id="PS51725"/>
    </source>
</evidence>
<comment type="caution">
    <text evidence="2">The sequence shown here is derived from an EMBL/GenBank/DDBJ whole genome shotgun (WGS) entry which is preliminary data.</text>
</comment>
<protein>
    <recommendedName>
        <fullName evidence="1">ABM domain-containing protein</fullName>
    </recommendedName>
</protein>
<reference evidence="3" key="1">
    <citation type="journal article" date="2019" name="Int. J. Syst. Evol. Microbiol.">
        <title>The Global Catalogue of Microorganisms (GCM) 10K type strain sequencing project: providing services to taxonomists for standard genome sequencing and annotation.</title>
        <authorList>
            <consortium name="The Broad Institute Genomics Platform"/>
            <consortium name="The Broad Institute Genome Sequencing Center for Infectious Disease"/>
            <person name="Wu L."/>
            <person name="Ma J."/>
        </authorList>
    </citation>
    <scope>NUCLEOTIDE SEQUENCE [LARGE SCALE GENOMIC DNA]</scope>
    <source>
        <strain evidence="3">JCM 17917</strain>
    </source>
</reference>
<dbReference type="InterPro" id="IPR007138">
    <property type="entry name" value="ABM_dom"/>
</dbReference>
<dbReference type="Proteomes" id="UP001501844">
    <property type="component" value="Unassembled WGS sequence"/>
</dbReference>
<name>A0ABP8FDZ2_9BACT</name>